<sequence length="460" mass="52170">MSMSTDELDEEWPDPQPVNHPALSAGIISEVEQRVISRLSDRGYRFVQLSQNSIAMTLAAPDKDPTTGNIEEIPRNCIPDLDLQLSWNIIPHPRYEGFVAPEIGYIEFELTSAQRSSSYMLARQIARLQPEESANCHHSSDDMQFPSLEFSGNSSTDAIINPRLHLHDSRLMCCIEVSNTSPLAALENTWRGGFGYRGFTGTIKLKLRERPDKDALLAESERLLQSFLYEINVRHNITLNPRRRDSSVRYLALNRYRSSNIATARFPRTTIAPEVSALFNFASSAGRNYPLAFLSYYQTLEYFIPAAVRRNALSDIRKVLTDLRFERSSDESLLRLVSVAEGATNASEAQQFKTLLKECVRQEEIEEFLRNDLWGDHFTKRGPIVGVDPLNLSGTNTGLMERAADRIYRIRNRIVHAKDDPRYRDSPVLLPQSEEADALGPDVQLIRLLAIEVILDSQTR</sequence>
<dbReference type="EMBL" id="FNDJ01000006">
    <property type="protein sequence ID" value="SDI64434.1"/>
    <property type="molecule type" value="Genomic_DNA"/>
</dbReference>
<evidence type="ECO:0000256" key="1">
    <source>
        <dbReference type="SAM" id="MobiDB-lite"/>
    </source>
</evidence>
<organism evidence="2 3">
    <name type="scientific">Nonomuraea jiangxiensis</name>
    <dbReference type="NCBI Taxonomy" id="633440"/>
    <lineage>
        <taxon>Bacteria</taxon>
        <taxon>Bacillati</taxon>
        <taxon>Actinomycetota</taxon>
        <taxon>Actinomycetes</taxon>
        <taxon>Streptosporangiales</taxon>
        <taxon>Streptosporangiaceae</taxon>
        <taxon>Nonomuraea</taxon>
    </lineage>
</organism>
<name>A0A1G8M918_9ACTN</name>
<feature type="compositionally biased region" description="Acidic residues" evidence="1">
    <location>
        <begin position="1"/>
        <end position="13"/>
    </location>
</feature>
<evidence type="ECO:0000313" key="3">
    <source>
        <dbReference type="Proteomes" id="UP000199202"/>
    </source>
</evidence>
<gene>
    <name evidence="2" type="ORF">SAMN05421869_106341</name>
</gene>
<accession>A0A1G8M918</accession>
<evidence type="ECO:0000313" key="2">
    <source>
        <dbReference type="EMBL" id="SDI64434.1"/>
    </source>
</evidence>
<reference evidence="2 3" key="1">
    <citation type="submission" date="2016-10" db="EMBL/GenBank/DDBJ databases">
        <authorList>
            <person name="de Groot N.N."/>
        </authorList>
    </citation>
    <scope>NUCLEOTIDE SEQUENCE [LARGE SCALE GENOMIC DNA]</scope>
    <source>
        <strain evidence="2 3">CGMCC 4.6533</strain>
    </source>
</reference>
<dbReference type="Proteomes" id="UP000199202">
    <property type="component" value="Unassembled WGS sequence"/>
</dbReference>
<protein>
    <submittedName>
        <fullName evidence="2">Uncharacterized protein</fullName>
    </submittedName>
</protein>
<proteinExistence type="predicted"/>
<feature type="region of interest" description="Disordered" evidence="1">
    <location>
        <begin position="1"/>
        <end position="21"/>
    </location>
</feature>
<dbReference type="AlphaFoldDB" id="A0A1G8M918"/>
<keyword evidence="3" id="KW-1185">Reference proteome</keyword>